<dbReference type="PhylomeDB" id="A0A022Q9I2"/>
<protein>
    <submittedName>
        <fullName evidence="1">Uncharacterized protein</fullName>
    </submittedName>
</protein>
<dbReference type="OrthoDB" id="411211at2759"/>
<name>A0A022Q9I2_ERYGU</name>
<dbReference type="InterPro" id="IPR029052">
    <property type="entry name" value="Metallo-depent_PP-like"/>
</dbReference>
<accession>A0A022Q9I2</accession>
<proteinExistence type="predicted"/>
<dbReference type="AlphaFoldDB" id="A0A022Q9I2"/>
<gene>
    <name evidence="1" type="ORF">MIMGU_mgv1a012027mg</name>
</gene>
<dbReference type="Gene3D" id="3.60.21.10">
    <property type="match status" value="1"/>
</dbReference>
<reference evidence="1 2" key="1">
    <citation type="journal article" date="2013" name="Proc. Natl. Acad. Sci. U.S.A.">
        <title>Fine-scale variation in meiotic recombination in Mimulus inferred from population shotgun sequencing.</title>
        <authorList>
            <person name="Hellsten U."/>
            <person name="Wright K.M."/>
            <person name="Jenkins J."/>
            <person name="Shu S."/>
            <person name="Yuan Y."/>
            <person name="Wessler S.R."/>
            <person name="Schmutz J."/>
            <person name="Willis J.H."/>
            <person name="Rokhsar D.S."/>
        </authorList>
    </citation>
    <scope>NUCLEOTIDE SEQUENCE [LARGE SCALE GENOMIC DNA]</scope>
    <source>
        <strain evidence="2">cv. DUN x IM62</strain>
    </source>
</reference>
<dbReference type="OMA" id="MYFQALN"/>
<organism evidence="1 2">
    <name type="scientific">Erythranthe guttata</name>
    <name type="common">Yellow monkey flower</name>
    <name type="synonym">Mimulus guttatus</name>
    <dbReference type="NCBI Taxonomy" id="4155"/>
    <lineage>
        <taxon>Eukaryota</taxon>
        <taxon>Viridiplantae</taxon>
        <taxon>Streptophyta</taxon>
        <taxon>Embryophyta</taxon>
        <taxon>Tracheophyta</taxon>
        <taxon>Spermatophyta</taxon>
        <taxon>Magnoliopsida</taxon>
        <taxon>eudicotyledons</taxon>
        <taxon>Gunneridae</taxon>
        <taxon>Pentapetalae</taxon>
        <taxon>asterids</taxon>
        <taxon>lamiids</taxon>
        <taxon>Lamiales</taxon>
        <taxon>Phrymaceae</taxon>
        <taxon>Erythranthe</taxon>
    </lineage>
</organism>
<dbReference type="STRING" id="4155.A0A022Q9I2"/>
<keyword evidence="2" id="KW-1185">Reference proteome</keyword>
<dbReference type="KEGG" id="egt:105971516"/>
<sequence length="263" mass="29688">MKEKSWRCTLIAQLSLCAAAYIALNIGQPQNQNQKLTHGRRSSSHIYFITVNGGSTSLQQQTLLLQQMVKVKRICDIRFVIDISELGESEPLLQNATMFPELLNMPWYTCGNLRRQGETYSVTKIEIPHGRTLDIIALDTVLFQDPSSARGNDQILWLRKTLNESDSDWKIVVGFDPLISFESLHSTLLHYGADAYMSTKTCDAEAQGLYITAFNHNSISKVETVNGFLLHRVSSLEMVTFAVKLTGEVERKLSFRQRGRSSI</sequence>
<evidence type="ECO:0000313" key="2">
    <source>
        <dbReference type="Proteomes" id="UP000030748"/>
    </source>
</evidence>
<dbReference type="Proteomes" id="UP000030748">
    <property type="component" value="Unassembled WGS sequence"/>
</dbReference>
<dbReference type="EMBL" id="KI632003">
    <property type="protein sequence ID" value="EYU25347.1"/>
    <property type="molecule type" value="Genomic_DNA"/>
</dbReference>
<evidence type="ECO:0000313" key="1">
    <source>
        <dbReference type="EMBL" id="EYU25347.1"/>
    </source>
</evidence>
<dbReference type="eggNOG" id="KOG1823">
    <property type="taxonomic scope" value="Eukaryota"/>
</dbReference>
<dbReference type="SUPFAM" id="SSF56300">
    <property type="entry name" value="Metallo-dependent phosphatases"/>
    <property type="match status" value="1"/>
</dbReference>